<dbReference type="EMBL" id="ACLF03000004">
    <property type="protein sequence ID" value="EFQ83451.1"/>
    <property type="molecule type" value="Genomic_DNA"/>
</dbReference>
<dbReference type="PANTHER" id="PTHR43471">
    <property type="entry name" value="ABC TRANSPORTER PERMEASE"/>
    <property type="match status" value="1"/>
</dbReference>
<comment type="subcellular location">
    <subcellularLocation>
        <location evidence="1">Membrane</location>
        <topology evidence="1">Multi-pass membrane protein</topology>
    </subcellularLocation>
</comment>
<dbReference type="GO" id="GO:0016020">
    <property type="term" value="C:membrane"/>
    <property type="evidence" value="ECO:0007669"/>
    <property type="project" value="UniProtKB-SubCell"/>
</dbReference>
<feature type="domain" description="ABC-2 type transporter transmembrane" evidence="6">
    <location>
        <begin position="31"/>
        <end position="374"/>
    </location>
</feature>
<dbReference type="STRING" id="585531.HMPREF0063_11113"/>
<feature type="transmembrane region" description="Helical" evidence="5">
    <location>
        <begin position="33"/>
        <end position="54"/>
    </location>
</feature>
<sequence length="400" mass="42083">MNTTTPAPSARTTGAWRIVADNEVRTRIRQKSFVITTAVSVLLVLVGIIAAGYFSDRPQDNTVAVVDASAVSVVESAEQIGRSGNDRLSIDVLEVADPEAAERAVRDGDADAALLDTADGFEIVGEDGVPAEIDGPLRTAASSAVLQGNADTLDVDLTALQQGTEVSQRLLEADDTDDGLGQAAAFVFIILFFIVAIGSGMMIAGSVTQEKESRVVEILAATVPMRQLLWGKILGNTVLAVGQVVLFAAAGAVGLAVSGLDVDFGRLGPAIGWYVVFFVLGFMALASLWAVAGALASRQQDLQSTTAPAQALLFIPYFAFFFGNDLVQQVMSMAPVVSSMIMPARMATEAVPLWQTGVAVGGTVVATVLLIRLGARVYERTLLRTGDKISYRDALRMSAD</sequence>
<keyword evidence="2 5" id="KW-0812">Transmembrane</keyword>
<dbReference type="OrthoDB" id="3268959at2"/>
<evidence type="ECO:0000256" key="3">
    <source>
        <dbReference type="ARBA" id="ARBA00022989"/>
    </source>
</evidence>
<feature type="transmembrane region" description="Helical" evidence="5">
    <location>
        <begin position="183"/>
        <end position="204"/>
    </location>
</feature>
<evidence type="ECO:0000313" key="8">
    <source>
        <dbReference type="Proteomes" id="UP000003111"/>
    </source>
</evidence>
<feature type="transmembrane region" description="Helical" evidence="5">
    <location>
        <begin position="233"/>
        <end position="259"/>
    </location>
</feature>
<feature type="transmembrane region" description="Helical" evidence="5">
    <location>
        <begin position="311"/>
        <end position="331"/>
    </location>
</feature>
<evidence type="ECO:0000256" key="1">
    <source>
        <dbReference type="ARBA" id="ARBA00004141"/>
    </source>
</evidence>
<dbReference type="InterPro" id="IPR013525">
    <property type="entry name" value="ABC2_TM"/>
</dbReference>
<protein>
    <recommendedName>
        <fullName evidence="6">ABC-2 type transporter transmembrane domain-containing protein</fullName>
    </recommendedName>
</protein>
<feature type="transmembrane region" description="Helical" evidence="5">
    <location>
        <begin position="271"/>
        <end position="291"/>
    </location>
</feature>
<evidence type="ECO:0000313" key="7">
    <source>
        <dbReference type="EMBL" id="EFQ83451.1"/>
    </source>
</evidence>
<accession>E2SAQ5</accession>
<dbReference type="Proteomes" id="UP000003111">
    <property type="component" value="Unassembled WGS sequence"/>
</dbReference>
<comment type="caution">
    <text evidence="7">The sequence shown here is derived from an EMBL/GenBank/DDBJ whole genome shotgun (WGS) entry which is preliminary data.</text>
</comment>
<dbReference type="PANTHER" id="PTHR43471:SF3">
    <property type="entry name" value="ABC TRANSPORTER PERMEASE PROTEIN NATB"/>
    <property type="match status" value="1"/>
</dbReference>
<dbReference type="eggNOG" id="COG1668">
    <property type="taxonomic scope" value="Bacteria"/>
</dbReference>
<dbReference type="AlphaFoldDB" id="E2SAQ5"/>
<organism evidence="7 8">
    <name type="scientific">Aeromicrobium marinum DSM 15272</name>
    <dbReference type="NCBI Taxonomy" id="585531"/>
    <lineage>
        <taxon>Bacteria</taxon>
        <taxon>Bacillati</taxon>
        <taxon>Actinomycetota</taxon>
        <taxon>Actinomycetes</taxon>
        <taxon>Propionibacteriales</taxon>
        <taxon>Nocardioidaceae</taxon>
        <taxon>Aeromicrobium</taxon>
    </lineage>
</organism>
<proteinExistence type="predicted"/>
<dbReference type="HOGENOM" id="CLU_046841_3_1_11"/>
<dbReference type="Pfam" id="PF12698">
    <property type="entry name" value="ABC2_membrane_3"/>
    <property type="match status" value="1"/>
</dbReference>
<evidence type="ECO:0000256" key="2">
    <source>
        <dbReference type="ARBA" id="ARBA00022692"/>
    </source>
</evidence>
<keyword evidence="3 5" id="KW-1133">Transmembrane helix</keyword>
<keyword evidence="8" id="KW-1185">Reference proteome</keyword>
<reference evidence="7" key="1">
    <citation type="submission" date="2010-08" db="EMBL/GenBank/DDBJ databases">
        <authorList>
            <person name="Muzny D."/>
            <person name="Qin X."/>
            <person name="Buhay C."/>
            <person name="Dugan-Rocha S."/>
            <person name="Ding Y."/>
            <person name="Chen G."/>
            <person name="Hawes A."/>
            <person name="Holder M."/>
            <person name="Jhangiani S."/>
            <person name="Johnson A."/>
            <person name="Khan Z."/>
            <person name="Li Z."/>
            <person name="Liu W."/>
            <person name="Liu X."/>
            <person name="Perez L."/>
            <person name="Shen H."/>
            <person name="Wang Q."/>
            <person name="Watt J."/>
            <person name="Xi L."/>
            <person name="Xin Y."/>
            <person name="Zhou J."/>
            <person name="Deng J."/>
            <person name="Jiang H."/>
            <person name="Liu Y."/>
            <person name="Qu J."/>
            <person name="Song X.-Z."/>
            <person name="Zhang L."/>
            <person name="Villasana D."/>
            <person name="Johnson A."/>
            <person name="Liu J."/>
            <person name="Liyanage D."/>
            <person name="Lorensuhewa L."/>
            <person name="Robinson T."/>
            <person name="Song A."/>
            <person name="Song B.-B."/>
            <person name="Dinh H."/>
            <person name="Thornton R."/>
            <person name="Coyle M."/>
            <person name="Francisco L."/>
            <person name="Jackson L."/>
            <person name="Javaid M."/>
            <person name="Korchina V."/>
            <person name="Kovar C."/>
            <person name="Mata R."/>
            <person name="Mathew T."/>
            <person name="Ngo R."/>
            <person name="Nguyen L."/>
            <person name="Nguyen N."/>
            <person name="Okwuonu G."/>
            <person name="Ongeri F."/>
            <person name="Pham C."/>
            <person name="Simmons D."/>
            <person name="Wilczek-Boney K."/>
            <person name="Hale W."/>
            <person name="Jakkamsetti A."/>
            <person name="Pham P."/>
            <person name="Ruth R."/>
            <person name="San Lucas F."/>
            <person name="Warren J."/>
            <person name="Zhang J."/>
            <person name="Zhao Z."/>
            <person name="Zhou C."/>
            <person name="Zhu D."/>
            <person name="Lee S."/>
            <person name="Bess C."/>
            <person name="Blankenburg K."/>
            <person name="Forbes L."/>
            <person name="Fu Q."/>
            <person name="Gubbala S."/>
            <person name="Hirani K."/>
            <person name="Jayaseelan J.C."/>
            <person name="Lara F."/>
            <person name="Munidasa M."/>
            <person name="Palculict T."/>
            <person name="Patil S."/>
            <person name="Pu L.-L."/>
            <person name="Saada N."/>
            <person name="Tang L."/>
            <person name="Weissenberger G."/>
            <person name="Zhu Y."/>
            <person name="Hemphill L."/>
            <person name="Shang Y."/>
            <person name="Youmans B."/>
            <person name="Ayvaz T."/>
            <person name="Ross M."/>
            <person name="Santibanez J."/>
            <person name="Aqrawi P."/>
            <person name="Gross S."/>
            <person name="Joshi V."/>
            <person name="Fowler G."/>
            <person name="Nazareth L."/>
            <person name="Reid J."/>
            <person name="Worley K."/>
            <person name="Petrosino J."/>
            <person name="Highlander S."/>
            <person name="Gibbs R."/>
        </authorList>
    </citation>
    <scope>NUCLEOTIDE SEQUENCE [LARGE SCALE GENOMIC DNA]</scope>
    <source>
        <strain evidence="7">DSM 15272</strain>
    </source>
</reference>
<evidence type="ECO:0000256" key="4">
    <source>
        <dbReference type="ARBA" id="ARBA00023136"/>
    </source>
</evidence>
<dbReference type="RefSeq" id="WP_007078135.1">
    <property type="nucleotide sequence ID" value="NZ_CM001024.1"/>
</dbReference>
<name>E2SAQ5_9ACTN</name>
<evidence type="ECO:0000259" key="6">
    <source>
        <dbReference type="Pfam" id="PF12698"/>
    </source>
</evidence>
<keyword evidence="4 5" id="KW-0472">Membrane</keyword>
<dbReference type="GO" id="GO:0140359">
    <property type="term" value="F:ABC-type transporter activity"/>
    <property type="evidence" value="ECO:0007669"/>
    <property type="project" value="InterPro"/>
</dbReference>
<gene>
    <name evidence="7" type="ORF">HMPREF0063_11113</name>
</gene>
<evidence type="ECO:0000256" key="5">
    <source>
        <dbReference type="SAM" id="Phobius"/>
    </source>
</evidence>
<feature type="transmembrane region" description="Helical" evidence="5">
    <location>
        <begin position="351"/>
        <end position="375"/>
    </location>
</feature>